<protein>
    <recommendedName>
        <fullName evidence="6">Ceramidase</fullName>
    </recommendedName>
</protein>
<dbReference type="STRING" id="453.Lfee_1500"/>
<evidence type="ECO:0000256" key="1">
    <source>
        <dbReference type="SAM" id="Phobius"/>
    </source>
</evidence>
<dbReference type="PATRIC" id="fig|453.4.peg.1643"/>
<evidence type="ECO:0000313" key="3">
    <source>
        <dbReference type="EMBL" id="SPX61130.1"/>
    </source>
</evidence>
<evidence type="ECO:0000313" key="5">
    <source>
        <dbReference type="Proteomes" id="UP000251942"/>
    </source>
</evidence>
<feature type="transmembrane region" description="Helical" evidence="1">
    <location>
        <begin position="115"/>
        <end position="136"/>
    </location>
</feature>
<dbReference type="EMBL" id="LNYB01000068">
    <property type="protein sequence ID" value="KTC98543.1"/>
    <property type="molecule type" value="Genomic_DNA"/>
</dbReference>
<reference evidence="3 5" key="2">
    <citation type="submission" date="2018-06" db="EMBL/GenBank/DDBJ databases">
        <authorList>
            <consortium name="Pathogen Informatics"/>
            <person name="Doyle S."/>
        </authorList>
    </citation>
    <scope>NUCLEOTIDE SEQUENCE [LARGE SCALE GENOMIC DNA]</scope>
    <source>
        <strain evidence="3 5">NCTC12022</strain>
    </source>
</reference>
<dbReference type="PANTHER" id="PTHR34368:SF1">
    <property type="entry name" value="OS01G0962200 PROTEIN"/>
    <property type="match status" value="1"/>
</dbReference>
<evidence type="ECO:0000313" key="2">
    <source>
        <dbReference type="EMBL" id="KTC98543.1"/>
    </source>
</evidence>
<accession>A0A0W0TSH0</accession>
<keyword evidence="4" id="KW-1185">Reference proteome</keyword>
<feature type="transmembrane region" description="Helical" evidence="1">
    <location>
        <begin position="48"/>
        <end position="67"/>
    </location>
</feature>
<dbReference type="Proteomes" id="UP000251942">
    <property type="component" value="Unassembled WGS sequence"/>
</dbReference>
<sequence>MSQKNFPDKIISFLLLFTVVTALALSLVPPFAQPLSYHDFADKRTLFHISNFSDVMSNLAFIIVGYLGIKTIHEPTPSQCALTPEAKWAYLIGFIGTILTGLGSIYYHLHPNNYTLFWDRGPMGILLMAFFAAIFIERVNRSIGFYLLLPLILLATLCTLQWELSELWGQGDMRLYIWSQGYPLIMIIFILFFFPSSFVRNYYLTICFILFGLAKITEGLDKIIYHFTFETISGHTLKHLLAAIAVYSLVYEVKHRQPKPYPQDNTSS</sequence>
<feature type="transmembrane region" description="Helical" evidence="1">
    <location>
        <begin position="175"/>
        <end position="194"/>
    </location>
</feature>
<evidence type="ECO:0000313" key="4">
    <source>
        <dbReference type="Proteomes" id="UP000054698"/>
    </source>
</evidence>
<reference evidence="2 4" key="1">
    <citation type="submission" date="2015-11" db="EMBL/GenBank/DDBJ databases">
        <title>Genomic analysis of 38 Legionella species identifies large and diverse effector repertoires.</title>
        <authorList>
            <person name="Burstein D."/>
            <person name="Amaro F."/>
            <person name="Zusman T."/>
            <person name="Lifshitz Z."/>
            <person name="Cohen O."/>
            <person name="Gilbert J.A."/>
            <person name="Pupko T."/>
            <person name="Shuman H.A."/>
            <person name="Segal G."/>
        </authorList>
    </citation>
    <scope>NUCLEOTIDE SEQUENCE [LARGE SCALE GENOMIC DNA]</scope>
    <source>
        <strain evidence="2 4">WO-44C</strain>
    </source>
</reference>
<dbReference type="EMBL" id="UASS01000016">
    <property type="protein sequence ID" value="SPX61130.1"/>
    <property type="molecule type" value="Genomic_DNA"/>
</dbReference>
<gene>
    <name evidence="2" type="ORF">Lfee_1500</name>
    <name evidence="3" type="ORF">NCTC12022_01868</name>
</gene>
<keyword evidence="1" id="KW-0472">Membrane</keyword>
<dbReference type="Proteomes" id="UP000054698">
    <property type="component" value="Unassembled WGS sequence"/>
</dbReference>
<proteinExistence type="predicted"/>
<dbReference type="PANTHER" id="PTHR34368">
    <property type="entry name" value="OS01G0962200 PROTEIN"/>
    <property type="match status" value="1"/>
</dbReference>
<keyword evidence="1" id="KW-1133">Transmembrane helix</keyword>
<dbReference type="OrthoDB" id="6088058at2"/>
<dbReference type="RefSeq" id="WP_058445438.1">
    <property type="nucleotide sequence ID" value="NZ_CAAAHT010000037.1"/>
</dbReference>
<dbReference type="AlphaFoldDB" id="A0A0W0TSH0"/>
<organism evidence="2 4">
    <name type="scientific">Legionella feeleii</name>
    <dbReference type="NCBI Taxonomy" id="453"/>
    <lineage>
        <taxon>Bacteria</taxon>
        <taxon>Pseudomonadati</taxon>
        <taxon>Pseudomonadota</taxon>
        <taxon>Gammaproteobacteria</taxon>
        <taxon>Legionellales</taxon>
        <taxon>Legionellaceae</taxon>
        <taxon>Legionella</taxon>
    </lineage>
</organism>
<name>A0A0W0TSH0_9GAMM</name>
<keyword evidence="1" id="KW-0812">Transmembrane</keyword>
<feature type="transmembrane region" description="Helical" evidence="1">
    <location>
        <begin position="88"/>
        <end position="109"/>
    </location>
</feature>
<feature type="transmembrane region" description="Helical" evidence="1">
    <location>
        <begin position="143"/>
        <end position="163"/>
    </location>
</feature>
<evidence type="ECO:0008006" key="6">
    <source>
        <dbReference type="Google" id="ProtNLM"/>
    </source>
</evidence>